<sequence>MFRDINIYEKKCLICNNKEIYKFKICRDCYDNLSFKEGYHYDFKYLDELYIVLNYNKFLKSEIWDYKYREKTYLYEFFGEILISEIFKYRLNKKYDFITFIPLSTLTLKERGYNQSRLMAEYICDNTLMEFRDILYKNRNNKRQANLSRKERYENVKDIFVANSSLKDKSILVVDDVITTGYTLDFAAKALKEKGAKKVAAIVAAKN</sequence>
<proteinExistence type="inferred from homology"/>
<comment type="caution">
    <text evidence="3">The sequence shown here is derived from an EMBL/GenBank/DDBJ whole genome shotgun (WGS) entry which is preliminary data.</text>
</comment>
<dbReference type="PANTHER" id="PTHR47505:SF1">
    <property type="entry name" value="DNA UTILIZATION PROTEIN YHGH"/>
    <property type="match status" value="1"/>
</dbReference>
<dbReference type="CDD" id="cd06223">
    <property type="entry name" value="PRTases_typeI"/>
    <property type="match status" value="1"/>
</dbReference>
<name>A0ABS4KC48_9FIRM</name>
<accession>A0ABS4KC48</accession>
<reference evidence="3 4" key="1">
    <citation type="submission" date="2021-03" db="EMBL/GenBank/DDBJ databases">
        <title>Genomic Encyclopedia of Type Strains, Phase IV (KMG-IV): sequencing the most valuable type-strain genomes for metagenomic binning, comparative biology and taxonomic classification.</title>
        <authorList>
            <person name="Goeker M."/>
        </authorList>
    </citation>
    <scope>NUCLEOTIDE SEQUENCE [LARGE SCALE GENOMIC DNA]</scope>
    <source>
        <strain evidence="3 4">DSM 27563</strain>
    </source>
</reference>
<evidence type="ECO:0000313" key="4">
    <source>
        <dbReference type="Proteomes" id="UP001519306"/>
    </source>
</evidence>
<dbReference type="Gene3D" id="3.40.50.2020">
    <property type="match status" value="1"/>
</dbReference>
<dbReference type="InterPro" id="IPR000836">
    <property type="entry name" value="PRTase_dom"/>
</dbReference>
<protein>
    <submittedName>
        <fullName evidence="3">Competence protein ComFC</fullName>
    </submittedName>
</protein>
<keyword evidence="4" id="KW-1185">Reference proteome</keyword>
<dbReference type="RefSeq" id="WP_210060647.1">
    <property type="nucleotide sequence ID" value="NZ_JAGGLJ010000007.1"/>
</dbReference>
<dbReference type="InterPro" id="IPR029057">
    <property type="entry name" value="PRTase-like"/>
</dbReference>
<dbReference type="EMBL" id="JAGGLJ010000007">
    <property type="protein sequence ID" value="MBP2025353.1"/>
    <property type="molecule type" value="Genomic_DNA"/>
</dbReference>
<evidence type="ECO:0000259" key="2">
    <source>
        <dbReference type="Pfam" id="PF00156"/>
    </source>
</evidence>
<evidence type="ECO:0000313" key="3">
    <source>
        <dbReference type="EMBL" id="MBP2025353.1"/>
    </source>
</evidence>
<dbReference type="InterPro" id="IPR051910">
    <property type="entry name" value="ComF/GntX_DNA_util-trans"/>
</dbReference>
<comment type="similarity">
    <text evidence="1">Belongs to the ComF/GntX family.</text>
</comment>
<dbReference type="PANTHER" id="PTHR47505">
    <property type="entry name" value="DNA UTILIZATION PROTEIN YHGH"/>
    <property type="match status" value="1"/>
</dbReference>
<organism evidence="3 4">
    <name type="scientific">Peptoniphilus stercorisuis</name>
    <dbReference type="NCBI Taxonomy" id="1436965"/>
    <lineage>
        <taxon>Bacteria</taxon>
        <taxon>Bacillati</taxon>
        <taxon>Bacillota</taxon>
        <taxon>Tissierellia</taxon>
        <taxon>Tissierellales</taxon>
        <taxon>Peptoniphilaceae</taxon>
        <taxon>Peptoniphilus</taxon>
    </lineage>
</organism>
<gene>
    <name evidence="3" type="ORF">J2Z71_000883</name>
</gene>
<dbReference type="Proteomes" id="UP001519306">
    <property type="component" value="Unassembled WGS sequence"/>
</dbReference>
<evidence type="ECO:0000256" key="1">
    <source>
        <dbReference type="ARBA" id="ARBA00008007"/>
    </source>
</evidence>
<dbReference type="Pfam" id="PF00156">
    <property type="entry name" value="Pribosyltran"/>
    <property type="match status" value="1"/>
</dbReference>
<feature type="domain" description="Phosphoribosyltransferase" evidence="2">
    <location>
        <begin position="137"/>
        <end position="205"/>
    </location>
</feature>
<dbReference type="SUPFAM" id="SSF53271">
    <property type="entry name" value="PRTase-like"/>
    <property type="match status" value="1"/>
</dbReference>